<gene>
    <name evidence="1" type="ORF">Cch01nite_32960</name>
</gene>
<comment type="caution">
    <text evidence="1">The sequence shown here is derived from an EMBL/GenBank/DDBJ whole genome shotgun (WGS) entry which is preliminary data.</text>
</comment>
<dbReference type="Proteomes" id="UP000632740">
    <property type="component" value="Unassembled WGS sequence"/>
</dbReference>
<dbReference type="PROSITE" id="PS51318">
    <property type="entry name" value="TAT"/>
    <property type="match status" value="1"/>
</dbReference>
<sequence length="134" mass="12836">MPDRRRRALLAAAGGAALVGLVLGGTGTASASMLAVGGSDAVASGVTTPTTCSTASVSTAPVFVDGNPTKAMTAVDVTGIPAGCAGAWVLVTGRDAGSAVLFTARAQHTGTGTVRVTVPAVTATAVVAVEVTVL</sequence>
<dbReference type="AlphaFoldDB" id="A0A919P3D0"/>
<protein>
    <submittedName>
        <fullName evidence="1">Uncharacterized protein</fullName>
    </submittedName>
</protein>
<proteinExistence type="predicted"/>
<organism evidence="1 2">
    <name type="scientific">Cellulomonas chitinilytica</name>
    <dbReference type="NCBI Taxonomy" id="398759"/>
    <lineage>
        <taxon>Bacteria</taxon>
        <taxon>Bacillati</taxon>
        <taxon>Actinomycetota</taxon>
        <taxon>Actinomycetes</taxon>
        <taxon>Micrococcales</taxon>
        <taxon>Cellulomonadaceae</taxon>
        <taxon>Cellulomonas</taxon>
    </lineage>
</organism>
<dbReference type="RefSeq" id="WP_203757461.1">
    <property type="nucleotide sequence ID" value="NZ_BONK01000012.1"/>
</dbReference>
<evidence type="ECO:0000313" key="2">
    <source>
        <dbReference type="Proteomes" id="UP000632740"/>
    </source>
</evidence>
<keyword evidence="2" id="KW-1185">Reference proteome</keyword>
<reference evidence="1" key="1">
    <citation type="submission" date="2021-01" db="EMBL/GenBank/DDBJ databases">
        <title>Whole genome shotgun sequence of Cellulomonas chitinilytica NBRC 110799.</title>
        <authorList>
            <person name="Komaki H."/>
            <person name="Tamura T."/>
        </authorList>
    </citation>
    <scope>NUCLEOTIDE SEQUENCE</scope>
    <source>
        <strain evidence="1">NBRC 110799</strain>
    </source>
</reference>
<evidence type="ECO:0000313" key="1">
    <source>
        <dbReference type="EMBL" id="GIG22572.1"/>
    </source>
</evidence>
<accession>A0A919P3D0</accession>
<name>A0A919P3D0_9CELL</name>
<dbReference type="InterPro" id="IPR006311">
    <property type="entry name" value="TAT_signal"/>
</dbReference>
<dbReference type="EMBL" id="BONK01000012">
    <property type="protein sequence ID" value="GIG22572.1"/>
    <property type="molecule type" value="Genomic_DNA"/>
</dbReference>